<gene>
    <name evidence="2" type="ORF">LV89_00233</name>
</gene>
<dbReference type="OrthoDB" id="9880061at2"/>
<evidence type="ECO:0000313" key="3">
    <source>
        <dbReference type="Proteomes" id="UP000245489"/>
    </source>
</evidence>
<feature type="signal peptide" evidence="1">
    <location>
        <begin position="1"/>
        <end position="21"/>
    </location>
</feature>
<proteinExistence type="predicted"/>
<protein>
    <submittedName>
        <fullName evidence="2">Uncharacterized protein</fullName>
    </submittedName>
</protein>
<comment type="caution">
    <text evidence="2">The sequence shown here is derived from an EMBL/GenBank/DDBJ whole genome shotgun (WGS) entry which is preliminary data.</text>
</comment>
<evidence type="ECO:0000313" key="2">
    <source>
        <dbReference type="EMBL" id="PWK29393.1"/>
    </source>
</evidence>
<dbReference type="EMBL" id="QGGO01000001">
    <property type="protein sequence ID" value="PWK29393.1"/>
    <property type="molecule type" value="Genomic_DNA"/>
</dbReference>
<accession>A0A316EFC9</accession>
<name>A0A316EFC9_9BACT</name>
<dbReference type="Proteomes" id="UP000245489">
    <property type="component" value="Unassembled WGS sequence"/>
</dbReference>
<sequence>MRKKTLLLLIMLLFVITQSKAIGMKSIDPMRQIQMDNYEWMVDNPKGKLKIRFVRNEDKSSDTTNKPKGFFGKLKSVVNMIFDASDNPPFKVEIVREKEKKN</sequence>
<reference evidence="2 3" key="1">
    <citation type="submission" date="2018-05" db="EMBL/GenBank/DDBJ databases">
        <title>Genomic Encyclopedia of Archaeal and Bacterial Type Strains, Phase II (KMG-II): from individual species to whole genera.</title>
        <authorList>
            <person name="Goeker M."/>
        </authorList>
    </citation>
    <scope>NUCLEOTIDE SEQUENCE [LARGE SCALE GENOMIC DNA]</scope>
    <source>
        <strain evidence="2 3">DSM 22214</strain>
    </source>
</reference>
<keyword evidence="1" id="KW-0732">Signal</keyword>
<keyword evidence="3" id="KW-1185">Reference proteome</keyword>
<organism evidence="2 3">
    <name type="scientific">Arcicella aurantiaca</name>
    <dbReference type="NCBI Taxonomy" id="591202"/>
    <lineage>
        <taxon>Bacteria</taxon>
        <taxon>Pseudomonadati</taxon>
        <taxon>Bacteroidota</taxon>
        <taxon>Cytophagia</taxon>
        <taxon>Cytophagales</taxon>
        <taxon>Flectobacillaceae</taxon>
        <taxon>Arcicella</taxon>
    </lineage>
</organism>
<evidence type="ECO:0000256" key="1">
    <source>
        <dbReference type="SAM" id="SignalP"/>
    </source>
</evidence>
<dbReference type="AlphaFoldDB" id="A0A316EFC9"/>
<feature type="chain" id="PRO_5016432552" evidence="1">
    <location>
        <begin position="22"/>
        <end position="102"/>
    </location>
</feature>